<accession>A0A103RYY5</accession>
<evidence type="ECO:0000313" key="1">
    <source>
        <dbReference type="EMBL" id="KVG76630.1"/>
    </source>
</evidence>
<gene>
    <name evidence="1" type="ORF">WJ33_13170</name>
</gene>
<dbReference type="RefSeq" id="WP_059748883.1">
    <property type="nucleotide sequence ID" value="NZ_CP013416.1"/>
</dbReference>
<sequence length="253" mass="27704">MSDPRAFVAAGDPAAGDPVANAAPLPWLQPLAPPPAARRAAFHRLVCDFNLRPDRYLHVTRVPADWPARYRSPDAFGPAGQKLVARHLLDVNGVADRHDFDVANPCARLALLPGAALEQLASYAGLLLHRTWLRDALAVRRMRAEVAAKLGGDALDLALERAPEFGALADTLEAWRGEPAALPAVIRARGGRLLADFIGAAGDAVARRVTLKFNRAIDAEAPYWLNRAQRDQFGELMFLFLIPERLASWDWLF</sequence>
<evidence type="ECO:0000313" key="2">
    <source>
        <dbReference type="Proteomes" id="UP000064029"/>
    </source>
</evidence>
<dbReference type="AlphaFoldDB" id="A0A103RYY5"/>
<proteinExistence type="predicted"/>
<protein>
    <submittedName>
        <fullName evidence="1">BcscK</fullName>
    </submittedName>
</protein>
<dbReference type="Pfam" id="PF06578">
    <property type="entry name" value="YscK"/>
    <property type="match status" value="1"/>
</dbReference>
<organism evidence="1 2">
    <name type="scientific">Burkholderia ubonensis</name>
    <dbReference type="NCBI Taxonomy" id="101571"/>
    <lineage>
        <taxon>Bacteria</taxon>
        <taxon>Pseudomonadati</taxon>
        <taxon>Pseudomonadota</taxon>
        <taxon>Betaproteobacteria</taxon>
        <taxon>Burkholderiales</taxon>
        <taxon>Burkholderiaceae</taxon>
        <taxon>Burkholderia</taxon>
        <taxon>Burkholderia cepacia complex</taxon>
    </lineage>
</organism>
<name>A0A103RYY5_9BURK</name>
<dbReference type="Proteomes" id="UP000064029">
    <property type="component" value="Unassembled WGS sequence"/>
</dbReference>
<comment type="caution">
    <text evidence="1">The sequence shown here is derived from an EMBL/GenBank/DDBJ whole genome shotgun (WGS) entry which is preliminary data.</text>
</comment>
<reference evidence="1 2" key="1">
    <citation type="submission" date="2015-11" db="EMBL/GenBank/DDBJ databases">
        <title>Expanding the genomic diversity of Burkholderia species for the development of highly accurate diagnostics.</title>
        <authorList>
            <person name="Sahl J."/>
            <person name="Keim P."/>
            <person name="Wagner D."/>
        </authorList>
    </citation>
    <scope>NUCLEOTIDE SEQUENCE [LARGE SCALE GENOMIC DNA]</scope>
    <source>
        <strain evidence="1 2">MSMB2036</strain>
    </source>
</reference>
<dbReference type="EMBL" id="LOXM01000009">
    <property type="protein sequence ID" value="KVG76630.1"/>
    <property type="molecule type" value="Genomic_DNA"/>
</dbReference>
<dbReference type="InterPro" id="IPR009510">
    <property type="entry name" value="T3SS_K"/>
</dbReference>